<feature type="transmembrane region" description="Helical" evidence="6">
    <location>
        <begin position="234"/>
        <end position="253"/>
    </location>
</feature>
<keyword evidence="2" id="KW-1003">Cell membrane</keyword>
<protein>
    <submittedName>
        <fullName evidence="7">Cytochrome c oxidase caa3-type, assembly factor CtaG-related protein</fullName>
    </submittedName>
</protein>
<dbReference type="EMBL" id="CP002394">
    <property type="protein sequence ID" value="ADU31027.1"/>
    <property type="molecule type" value="Genomic_DNA"/>
</dbReference>
<evidence type="ECO:0000256" key="1">
    <source>
        <dbReference type="ARBA" id="ARBA00004651"/>
    </source>
</evidence>
<dbReference type="RefSeq" id="WP_013489360.1">
    <property type="nucleotide sequence ID" value="NC_014829.1"/>
</dbReference>
<evidence type="ECO:0000256" key="6">
    <source>
        <dbReference type="SAM" id="Phobius"/>
    </source>
</evidence>
<dbReference type="Proteomes" id="UP000001401">
    <property type="component" value="Chromosome"/>
</dbReference>
<dbReference type="AlphaFoldDB" id="E6TW71"/>
<keyword evidence="8" id="KW-1185">Reference proteome</keyword>
<feature type="transmembrane region" description="Helical" evidence="6">
    <location>
        <begin position="159"/>
        <end position="180"/>
    </location>
</feature>
<feature type="transmembrane region" description="Helical" evidence="6">
    <location>
        <begin position="82"/>
        <end position="107"/>
    </location>
</feature>
<gene>
    <name evidence="7" type="ordered locus">Bcell_2773</name>
</gene>
<keyword evidence="4 6" id="KW-1133">Transmembrane helix</keyword>
<evidence type="ECO:0000256" key="3">
    <source>
        <dbReference type="ARBA" id="ARBA00022692"/>
    </source>
</evidence>
<dbReference type="Pfam" id="PF09678">
    <property type="entry name" value="Caa3_CtaG"/>
    <property type="match status" value="1"/>
</dbReference>
<dbReference type="STRING" id="649639.Bcell_2773"/>
<keyword evidence="5 6" id="KW-0472">Membrane</keyword>
<keyword evidence="3 6" id="KW-0812">Transmembrane</keyword>
<evidence type="ECO:0000313" key="8">
    <source>
        <dbReference type="Proteomes" id="UP000001401"/>
    </source>
</evidence>
<dbReference type="eggNOG" id="COG3336">
    <property type="taxonomic scope" value="Bacteria"/>
</dbReference>
<feature type="transmembrane region" description="Helical" evidence="6">
    <location>
        <begin position="52"/>
        <end position="70"/>
    </location>
</feature>
<feature type="transmembrane region" description="Helical" evidence="6">
    <location>
        <begin position="128"/>
        <end position="147"/>
    </location>
</feature>
<organism evidence="7 8">
    <name type="scientific">Evansella cellulosilytica (strain ATCC 21833 / DSM 2522 / FERM P-1141 / JCM 9156 / N-4)</name>
    <name type="common">Bacillus cellulosilyticus</name>
    <dbReference type="NCBI Taxonomy" id="649639"/>
    <lineage>
        <taxon>Bacteria</taxon>
        <taxon>Bacillati</taxon>
        <taxon>Bacillota</taxon>
        <taxon>Bacilli</taxon>
        <taxon>Bacillales</taxon>
        <taxon>Bacillaceae</taxon>
        <taxon>Evansella</taxon>
    </lineage>
</organism>
<feature type="transmembrane region" description="Helical" evidence="6">
    <location>
        <begin position="20"/>
        <end position="40"/>
    </location>
</feature>
<dbReference type="KEGG" id="bco:Bcell_2773"/>
<evidence type="ECO:0000256" key="4">
    <source>
        <dbReference type="ARBA" id="ARBA00022989"/>
    </source>
</evidence>
<dbReference type="InterPro" id="IPR019108">
    <property type="entry name" value="Caa3_assmbl_CtaG-rel"/>
</dbReference>
<name>E6TW71_EVAC2</name>
<proteinExistence type="predicted"/>
<reference evidence="7" key="1">
    <citation type="submission" date="2010-12" db="EMBL/GenBank/DDBJ databases">
        <title>Complete sequence of Bacillus cellulosilyticus DSM 2522.</title>
        <authorList>
            <consortium name="US DOE Joint Genome Institute"/>
            <person name="Lucas S."/>
            <person name="Copeland A."/>
            <person name="Lapidus A."/>
            <person name="Cheng J.-F."/>
            <person name="Bruce D."/>
            <person name="Goodwin L."/>
            <person name="Pitluck S."/>
            <person name="Chertkov O."/>
            <person name="Detter J.C."/>
            <person name="Han C."/>
            <person name="Tapia R."/>
            <person name="Land M."/>
            <person name="Hauser L."/>
            <person name="Jeffries C."/>
            <person name="Kyrpides N."/>
            <person name="Ivanova N."/>
            <person name="Mikhailova N."/>
            <person name="Brumm P."/>
            <person name="Mead D."/>
            <person name="Woyke T."/>
        </authorList>
    </citation>
    <scope>NUCLEOTIDE SEQUENCE [LARGE SCALE GENOMIC DNA]</scope>
    <source>
        <strain evidence="7">DSM 2522</strain>
    </source>
</reference>
<evidence type="ECO:0000256" key="5">
    <source>
        <dbReference type="ARBA" id="ARBA00023136"/>
    </source>
</evidence>
<evidence type="ECO:0000313" key="7">
    <source>
        <dbReference type="EMBL" id="ADU31027.1"/>
    </source>
</evidence>
<accession>E6TW71</accession>
<evidence type="ECO:0000256" key="2">
    <source>
        <dbReference type="ARBA" id="ARBA00022475"/>
    </source>
</evidence>
<dbReference type="GO" id="GO:0005886">
    <property type="term" value="C:plasma membrane"/>
    <property type="evidence" value="ECO:0007669"/>
    <property type="project" value="UniProtKB-SubCell"/>
</dbReference>
<feature type="transmembrane region" description="Helical" evidence="6">
    <location>
        <begin position="192"/>
        <end position="214"/>
    </location>
</feature>
<dbReference type="HOGENOM" id="CLU_054944_2_0_9"/>
<comment type="subcellular location">
    <subcellularLocation>
        <location evidence="1">Cell membrane</location>
        <topology evidence="1">Multi-pass membrane protein</topology>
    </subcellularLocation>
</comment>
<sequence length="263" mass="29816">MDISQHTIHHHHIVGVMSQFLLASPFIVSLVIYVMCVLSSNRHYSKWPIKRTLFFFLGVTFAVISLWGPLAEKAHHDFKYHMIGHLFLGMLSPLLIVLSSPMVLFLRSINRSISLSLIKVIHGNVVRVYFDPTVATILNLGGLWILYKTNLYVAMHQNTLIYMLVHLHVFIAGYLFTAAMIDKSVMISKVSFLYRSVVLVIALAAHGILSKVIYSSPPHGVLQAQAEAGAQIMYYGGDIIDATIIFILFLQWFKWSKPRIKHI</sequence>